<feature type="compositionally biased region" description="Polar residues" evidence="6">
    <location>
        <begin position="591"/>
        <end position="603"/>
    </location>
</feature>
<dbReference type="EMBL" id="GL376588">
    <property type="status" value="NOT_ANNOTATED_CDS"/>
    <property type="molecule type" value="Genomic_DNA"/>
</dbReference>
<sequence>MEAPRLLSFAISTESLRDQDDAAESSADPRTRSIRKNVVARGLARRYSDQKSREEALKARISRQSKQLAILEAYNRCKEAEEGRRASRDDDGGAAGGRPKSSSSAFPSSRAIISRKGPTFFPRNVSLRVLPDNQLDEEEDREHAAESEDEEELRSPTEEDLRRFAALAMQPGAPGMEIPASSPFSPVKPKKGADVPSPQQIVPGSASKRQGENGSSIDKSSAQVLCELRATKEIVVREQTVKQLCQLLPVLNAIADELGGILQEKAAASAILSAANAASPMREKRGSSSSFPMVVAPLSVRRRESGQSNLARAESQVKELSTRFAELAEKAQHRMKQFVMLVATLQESSMNAAEAIVEWRYFRQRRCRFTNFQPLYRFPWKKMKVANYLTHMDEDMYFLFATAALRVALGSCEIAYNPLLLSRKRLDALGFADGSFVSTTFLTERRSDDTADSRPDSTSANRSATDSPEKTKLQFEALREAMKLEYGFAIKPPTINHDRARAFLETIQQEKELELREIQKADDERQRVAAAYNPFDTIKAIGGVEKALTHLISTQSAHTAELLQQLRRRQEDTTRSATTAKTPLSVDQAEAQATSGPRQPSEQLRVNSRRLRQMLEKRMEQAVSTAECEVRPVKTWGLRNKLPGQVTVRKLSVKRQQSQFARKIQNQFRAHRRRRTMLYQLSWLISETQQSAVHIQRIFRGYCAKKEVNFAKTVAAAERRRLEAGKKIFHAYRQYKRRLRHRCSMTVESIAQVQLFNIQYQKLQEEGEDAVDRYRRVGEERRRQRVVLLQKHKLEQLELEHKRDVAAIRIQALVRGHLAKCELANLRKERKSHLTAVSVMTLQSNVRRFLKRQVERRLRFRKDLERVNRSAVRIQSIYRGYNSRASLLYQLDETMRESLEWQRLHEQQQPIEDDDEPDETSAADEDSDRLPLLHGALSRVSSSCSIEETTHDGLHAMIAMLAPSSAPKAAAGSKPAVKLTLPPLRPADAATPVSKRPSFVRQQSFPHSSQPMTRVELKLKEPTIDDNFDQSSARHESVSELRGGSRNTKRAS</sequence>
<dbReference type="PANTHER" id="PTHR22706:SF1">
    <property type="entry name" value="ASSEMBLY FACTOR FOR SPINDLE MICROTUBULES"/>
    <property type="match status" value="1"/>
</dbReference>
<dbReference type="GO" id="GO:0000922">
    <property type="term" value="C:spindle pole"/>
    <property type="evidence" value="ECO:0007669"/>
    <property type="project" value="TreeGrafter"/>
</dbReference>
<dbReference type="eggNOG" id="ENOG502S8QP">
    <property type="taxonomic scope" value="Eukaryota"/>
</dbReference>
<dbReference type="Gene3D" id="1.20.5.190">
    <property type="match status" value="2"/>
</dbReference>
<keyword evidence="2" id="KW-0963">Cytoplasm</keyword>
<feature type="compositionally biased region" description="Polar residues" evidence="6">
    <location>
        <begin position="1000"/>
        <end position="1012"/>
    </location>
</feature>
<feature type="compositionally biased region" description="Low complexity" evidence="6">
    <location>
        <begin position="97"/>
        <end position="110"/>
    </location>
</feature>
<protein>
    <submittedName>
        <fullName evidence="7">Uncharacterized protein</fullName>
    </submittedName>
</protein>
<feature type="region of interest" description="Disordered" evidence="6">
    <location>
        <begin position="987"/>
        <end position="1052"/>
    </location>
</feature>
<dbReference type="PROSITE" id="PS50096">
    <property type="entry name" value="IQ"/>
    <property type="match status" value="3"/>
</dbReference>
<evidence type="ECO:0000256" key="5">
    <source>
        <dbReference type="SAM" id="Coils"/>
    </source>
</evidence>
<evidence type="ECO:0000256" key="3">
    <source>
        <dbReference type="ARBA" id="ARBA00022737"/>
    </source>
</evidence>
<accession>K3X648</accession>
<feature type="coiled-coil region" evidence="5">
    <location>
        <begin position="303"/>
        <end position="330"/>
    </location>
</feature>
<evidence type="ECO:0000256" key="4">
    <source>
        <dbReference type="ARBA" id="ARBA00022860"/>
    </source>
</evidence>
<feature type="region of interest" description="Disordered" evidence="6">
    <location>
        <begin position="172"/>
        <end position="219"/>
    </location>
</feature>
<keyword evidence="5" id="KW-0175">Coiled coil</keyword>
<dbReference type="OMA" id="RSENCTN"/>
<feature type="compositionally biased region" description="Acidic residues" evidence="6">
    <location>
        <begin position="911"/>
        <end position="927"/>
    </location>
</feature>
<dbReference type="VEuPathDB" id="FungiDB:PYU1_G012671"/>
<dbReference type="STRING" id="431595.K3X648"/>
<dbReference type="GO" id="GO:0051295">
    <property type="term" value="P:establishment of meiotic spindle localization"/>
    <property type="evidence" value="ECO:0007669"/>
    <property type="project" value="TreeGrafter"/>
</dbReference>
<keyword evidence="3" id="KW-0677">Repeat</keyword>
<comment type="subcellular location">
    <subcellularLocation>
        <location evidence="1">Cytoplasm</location>
    </subcellularLocation>
</comment>
<dbReference type="GO" id="GO:0007051">
    <property type="term" value="P:spindle organization"/>
    <property type="evidence" value="ECO:0007669"/>
    <property type="project" value="TreeGrafter"/>
</dbReference>
<feature type="region of interest" description="Disordered" evidence="6">
    <location>
        <begin position="131"/>
        <end position="158"/>
    </location>
</feature>
<evidence type="ECO:0000256" key="1">
    <source>
        <dbReference type="ARBA" id="ARBA00004496"/>
    </source>
</evidence>
<dbReference type="Proteomes" id="UP000019132">
    <property type="component" value="Unassembled WGS sequence"/>
</dbReference>
<dbReference type="PANTHER" id="PTHR22706">
    <property type="entry name" value="ASSEMBLY FACTOR FOR SPINDLE MICROTUBULES"/>
    <property type="match status" value="1"/>
</dbReference>
<feature type="region of interest" description="Disordered" evidence="6">
    <location>
        <begin position="79"/>
        <end position="110"/>
    </location>
</feature>
<dbReference type="GO" id="GO:0000278">
    <property type="term" value="P:mitotic cell cycle"/>
    <property type="evidence" value="ECO:0007669"/>
    <property type="project" value="TreeGrafter"/>
</dbReference>
<proteinExistence type="predicted"/>
<keyword evidence="8" id="KW-1185">Reference proteome</keyword>
<evidence type="ECO:0000256" key="2">
    <source>
        <dbReference type="ARBA" id="ARBA00022490"/>
    </source>
</evidence>
<dbReference type="InParanoid" id="K3X648"/>
<dbReference type="AlphaFoldDB" id="K3X648"/>
<feature type="compositionally biased region" description="Basic and acidic residues" evidence="6">
    <location>
        <begin position="79"/>
        <end position="91"/>
    </location>
</feature>
<dbReference type="Pfam" id="PF00612">
    <property type="entry name" value="IQ"/>
    <property type="match status" value="3"/>
</dbReference>
<reference evidence="7" key="3">
    <citation type="submission" date="2015-02" db="UniProtKB">
        <authorList>
            <consortium name="EnsemblProtists"/>
        </authorList>
    </citation>
    <scope>IDENTIFICATION</scope>
    <source>
        <strain evidence="7">DAOM BR144</strain>
    </source>
</reference>
<feature type="region of interest" description="Disordered" evidence="6">
    <location>
        <begin position="568"/>
        <end position="603"/>
    </location>
</feature>
<keyword evidence="4" id="KW-0112">Calmodulin-binding</keyword>
<organism evidence="7 8">
    <name type="scientific">Globisporangium ultimum (strain ATCC 200006 / CBS 805.95 / DAOM BR144)</name>
    <name type="common">Pythium ultimum</name>
    <dbReference type="NCBI Taxonomy" id="431595"/>
    <lineage>
        <taxon>Eukaryota</taxon>
        <taxon>Sar</taxon>
        <taxon>Stramenopiles</taxon>
        <taxon>Oomycota</taxon>
        <taxon>Peronosporomycetes</taxon>
        <taxon>Pythiales</taxon>
        <taxon>Pythiaceae</taxon>
        <taxon>Globisporangium</taxon>
    </lineage>
</organism>
<dbReference type="InterPro" id="IPR051185">
    <property type="entry name" value="ASPM"/>
</dbReference>
<dbReference type="GO" id="GO:0005516">
    <property type="term" value="F:calmodulin binding"/>
    <property type="evidence" value="ECO:0007669"/>
    <property type="project" value="UniProtKB-KW"/>
</dbReference>
<dbReference type="SMART" id="SM00015">
    <property type="entry name" value="IQ"/>
    <property type="match status" value="4"/>
</dbReference>
<feature type="region of interest" description="Disordered" evidence="6">
    <location>
        <begin position="13"/>
        <end position="37"/>
    </location>
</feature>
<dbReference type="GO" id="GO:0005737">
    <property type="term" value="C:cytoplasm"/>
    <property type="evidence" value="ECO:0007669"/>
    <property type="project" value="UniProtKB-SubCell"/>
</dbReference>
<feature type="region of interest" description="Disordered" evidence="6">
    <location>
        <begin position="903"/>
        <end position="930"/>
    </location>
</feature>
<dbReference type="InterPro" id="IPR000048">
    <property type="entry name" value="IQ_motif_EF-hand-BS"/>
</dbReference>
<evidence type="ECO:0000313" key="7">
    <source>
        <dbReference type="EnsemblProtists" id="PYU1_T012697"/>
    </source>
</evidence>
<reference evidence="8" key="2">
    <citation type="submission" date="2010-04" db="EMBL/GenBank/DDBJ databases">
        <authorList>
            <person name="Buell R."/>
            <person name="Hamilton J."/>
            <person name="Hostetler J."/>
        </authorList>
    </citation>
    <scope>NUCLEOTIDE SEQUENCE [LARGE SCALE GENOMIC DNA]</scope>
    <source>
        <strain evidence="8">DAOM:BR144</strain>
    </source>
</reference>
<dbReference type="HOGENOM" id="CLU_006039_0_0_1"/>
<dbReference type="EnsemblProtists" id="PYU1_T012697">
    <property type="protein sequence ID" value="PYU1_T012697"/>
    <property type="gene ID" value="PYU1_G012671"/>
</dbReference>
<feature type="region of interest" description="Disordered" evidence="6">
    <location>
        <begin position="447"/>
        <end position="471"/>
    </location>
</feature>
<feature type="compositionally biased region" description="Polar residues" evidence="6">
    <location>
        <begin position="456"/>
        <end position="466"/>
    </location>
</feature>
<evidence type="ECO:0000256" key="6">
    <source>
        <dbReference type="SAM" id="MobiDB-lite"/>
    </source>
</evidence>
<name>K3X648_GLOUD</name>
<reference evidence="8" key="1">
    <citation type="journal article" date="2010" name="Genome Biol.">
        <title>Genome sequence of the necrotrophic plant pathogen Pythium ultimum reveals original pathogenicity mechanisms and effector repertoire.</title>
        <authorList>
            <person name="Levesque C.A."/>
            <person name="Brouwer H."/>
            <person name="Cano L."/>
            <person name="Hamilton J.P."/>
            <person name="Holt C."/>
            <person name="Huitema E."/>
            <person name="Raffaele S."/>
            <person name="Robideau G.P."/>
            <person name="Thines M."/>
            <person name="Win J."/>
            <person name="Zerillo M.M."/>
            <person name="Beakes G.W."/>
            <person name="Boore J.L."/>
            <person name="Busam D."/>
            <person name="Dumas B."/>
            <person name="Ferriera S."/>
            <person name="Fuerstenberg S.I."/>
            <person name="Gachon C.M."/>
            <person name="Gaulin E."/>
            <person name="Govers F."/>
            <person name="Grenville-Briggs L."/>
            <person name="Horner N."/>
            <person name="Hostetler J."/>
            <person name="Jiang R.H."/>
            <person name="Johnson J."/>
            <person name="Krajaejun T."/>
            <person name="Lin H."/>
            <person name="Meijer H.J."/>
            <person name="Moore B."/>
            <person name="Morris P."/>
            <person name="Phuntmart V."/>
            <person name="Puiu D."/>
            <person name="Shetty J."/>
            <person name="Stajich J.E."/>
            <person name="Tripathy S."/>
            <person name="Wawra S."/>
            <person name="van West P."/>
            <person name="Whitty B.R."/>
            <person name="Coutinho P.M."/>
            <person name="Henrissat B."/>
            <person name="Martin F."/>
            <person name="Thomas P.D."/>
            <person name="Tyler B.M."/>
            <person name="De Vries R.P."/>
            <person name="Kamoun S."/>
            <person name="Yandell M."/>
            <person name="Tisserat N."/>
            <person name="Buell C.R."/>
        </authorList>
    </citation>
    <scope>NUCLEOTIDE SEQUENCE</scope>
    <source>
        <strain evidence="8">DAOM:BR144</strain>
    </source>
</reference>
<evidence type="ECO:0000313" key="8">
    <source>
        <dbReference type="Proteomes" id="UP000019132"/>
    </source>
</evidence>